<keyword evidence="1" id="KW-0805">Transcription regulation</keyword>
<dbReference type="OrthoDB" id="4214267at2"/>
<dbReference type="Pfam" id="PF00440">
    <property type="entry name" value="TetR_N"/>
    <property type="match status" value="1"/>
</dbReference>
<dbReference type="SUPFAM" id="SSF46689">
    <property type="entry name" value="Homeodomain-like"/>
    <property type="match status" value="1"/>
</dbReference>
<evidence type="ECO:0000256" key="3">
    <source>
        <dbReference type="ARBA" id="ARBA00023163"/>
    </source>
</evidence>
<dbReference type="AlphaFoldDB" id="A0A4R1HJL7"/>
<proteinExistence type="predicted"/>
<evidence type="ECO:0000259" key="5">
    <source>
        <dbReference type="PROSITE" id="PS50977"/>
    </source>
</evidence>
<protein>
    <submittedName>
        <fullName evidence="6">TetR family transcriptional regulator</fullName>
    </submittedName>
</protein>
<reference evidence="6 7" key="1">
    <citation type="submission" date="2019-03" db="EMBL/GenBank/DDBJ databases">
        <title>Sequencing the genomes of 1000 actinobacteria strains.</title>
        <authorList>
            <person name="Klenk H.-P."/>
        </authorList>
    </citation>
    <scope>NUCLEOTIDE SEQUENCE [LARGE SCALE GENOMIC DNA]</scope>
    <source>
        <strain evidence="6 7">DSM 44969</strain>
    </source>
</reference>
<dbReference type="InterPro" id="IPR001647">
    <property type="entry name" value="HTH_TetR"/>
</dbReference>
<comment type="caution">
    <text evidence="6">The sequence shown here is derived from an EMBL/GenBank/DDBJ whole genome shotgun (WGS) entry which is preliminary data.</text>
</comment>
<evidence type="ECO:0000313" key="6">
    <source>
        <dbReference type="EMBL" id="TCK21181.1"/>
    </source>
</evidence>
<gene>
    <name evidence="6" type="ORF">EV378_5160</name>
</gene>
<name>A0A4R1HJL7_PSEEN</name>
<dbReference type="GO" id="GO:0003677">
    <property type="term" value="F:DNA binding"/>
    <property type="evidence" value="ECO:0007669"/>
    <property type="project" value="UniProtKB-UniRule"/>
</dbReference>
<dbReference type="PRINTS" id="PR00455">
    <property type="entry name" value="HTHTETR"/>
</dbReference>
<sequence length="182" mass="19194">MPTDARARLLATAEEMFYAEGVRAVGVDALLARSGVGRASFYRHFPSKDDLVTATIKATGAAFRAWLADEVAARGGHPLAVFDALDDRFASPGFRGCAAINAMVEAAEPTSSAHLAAADHKRSVTDYLDGLLSAAGYAGHARLADQLMLLVDGAMVTALRRPGAAGDARRIAEALLDPEERR</sequence>
<evidence type="ECO:0000256" key="4">
    <source>
        <dbReference type="PROSITE-ProRule" id="PRU00335"/>
    </source>
</evidence>
<evidence type="ECO:0000256" key="1">
    <source>
        <dbReference type="ARBA" id="ARBA00023015"/>
    </source>
</evidence>
<dbReference type="PANTHER" id="PTHR47506">
    <property type="entry name" value="TRANSCRIPTIONAL REGULATORY PROTEIN"/>
    <property type="match status" value="1"/>
</dbReference>
<keyword evidence="7" id="KW-1185">Reference proteome</keyword>
<feature type="domain" description="HTH tetR-type" evidence="5">
    <location>
        <begin position="3"/>
        <end position="63"/>
    </location>
</feature>
<dbReference type="SUPFAM" id="SSF48498">
    <property type="entry name" value="Tetracyclin repressor-like, C-terminal domain"/>
    <property type="match status" value="1"/>
</dbReference>
<dbReference type="InterPro" id="IPR036271">
    <property type="entry name" value="Tet_transcr_reg_TetR-rel_C_sf"/>
</dbReference>
<dbReference type="PROSITE" id="PS50977">
    <property type="entry name" value="HTH_TETR_2"/>
    <property type="match status" value="1"/>
</dbReference>
<feature type="DNA-binding region" description="H-T-H motif" evidence="4">
    <location>
        <begin position="26"/>
        <end position="45"/>
    </location>
</feature>
<keyword evidence="2 4" id="KW-0238">DNA-binding</keyword>
<evidence type="ECO:0000313" key="7">
    <source>
        <dbReference type="Proteomes" id="UP000295560"/>
    </source>
</evidence>
<keyword evidence="3" id="KW-0804">Transcription</keyword>
<dbReference type="Proteomes" id="UP000295560">
    <property type="component" value="Unassembled WGS sequence"/>
</dbReference>
<dbReference type="RefSeq" id="WP_132429961.1">
    <property type="nucleotide sequence ID" value="NZ_SMFZ01000002.1"/>
</dbReference>
<dbReference type="PANTHER" id="PTHR47506:SF3">
    <property type="entry name" value="HTH-TYPE TRANSCRIPTIONAL REGULATOR LMRA"/>
    <property type="match status" value="1"/>
</dbReference>
<evidence type="ECO:0000256" key="2">
    <source>
        <dbReference type="ARBA" id="ARBA00023125"/>
    </source>
</evidence>
<dbReference type="InterPro" id="IPR009057">
    <property type="entry name" value="Homeodomain-like_sf"/>
</dbReference>
<organism evidence="6 7">
    <name type="scientific">Pseudonocardia endophytica</name>
    <dbReference type="NCBI Taxonomy" id="401976"/>
    <lineage>
        <taxon>Bacteria</taxon>
        <taxon>Bacillati</taxon>
        <taxon>Actinomycetota</taxon>
        <taxon>Actinomycetes</taxon>
        <taxon>Pseudonocardiales</taxon>
        <taxon>Pseudonocardiaceae</taxon>
        <taxon>Pseudonocardia</taxon>
    </lineage>
</organism>
<dbReference type="EMBL" id="SMFZ01000002">
    <property type="protein sequence ID" value="TCK21181.1"/>
    <property type="molecule type" value="Genomic_DNA"/>
</dbReference>
<dbReference type="Gene3D" id="1.10.357.10">
    <property type="entry name" value="Tetracycline Repressor, domain 2"/>
    <property type="match status" value="1"/>
</dbReference>
<accession>A0A4R1HJL7</accession>